<gene>
    <name evidence="5" type="ORF">PROPJV5_1147</name>
</gene>
<sequence length="270" mass="29892">MTRSSNRICLVIPYYEAGGDLTESLSTVELGADDLIIVVDDGSRHRPARQFLPPSAGPTAVQLIELERNSGITVALRTGISRAPKDYGLIARLDCGDSCLPDRFDKQRRLLRDHPEIVLAGSWVDFVSPDGSFLYRLEQPTGAAGIRRRMRVNCAIIHPSAVFRREAYDAVGGYPTDFPAAEDYALFMLLLGQGEAANIPEALVRCRTGDGGISETKRRVQLASRRRVLLAHFDWHPASVYGILRATAQMVTPRSWSTAAHRVRRRITGH</sequence>
<proteinExistence type="inferred from homology"/>
<dbReference type="GO" id="GO:0016757">
    <property type="term" value="F:glycosyltransferase activity"/>
    <property type="evidence" value="ECO:0007669"/>
    <property type="project" value="UniProtKB-KW"/>
</dbReference>
<dbReference type="InterPro" id="IPR029044">
    <property type="entry name" value="Nucleotide-diphossugar_trans"/>
</dbReference>
<evidence type="ECO:0000256" key="2">
    <source>
        <dbReference type="ARBA" id="ARBA00022676"/>
    </source>
</evidence>
<dbReference type="PANTHER" id="PTHR43685">
    <property type="entry name" value="GLYCOSYLTRANSFERASE"/>
    <property type="match status" value="1"/>
</dbReference>
<evidence type="ECO:0000313" key="5">
    <source>
        <dbReference type="EMBL" id="SPF68204.1"/>
    </source>
</evidence>
<dbReference type="Proteomes" id="UP000265962">
    <property type="component" value="Unassembled WGS sequence"/>
</dbReference>
<keyword evidence="2" id="KW-0328">Glycosyltransferase</keyword>
<evidence type="ECO:0000256" key="1">
    <source>
        <dbReference type="ARBA" id="ARBA00006739"/>
    </source>
</evidence>
<evidence type="ECO:0000313" key="6">
    <source>
        <dbReference type="Proteomes" id="UP000265962"/>
    </source>
</evidence>
<dbReference type="PANTHER" id="PTHR43685:SF5">
    <property type="entry name" value="GLYCOSYLTRANSFERASE EPSE-RELATED"/>
    <property type="match status" value="1"/>
</dbReference>
<dbReference type="InterPro" id="IPR001173">
    <property type="entry name" value="Glyco_trans_2-like"/>
</dbReference>
<name>A0A375I3B7_9ACTN</name>
<protein>
    <submittedName>
        <fullName evidence="5">Glycosyl transferase family 2</fullName>
    </submittedName>
</protein>
<evidence type="ECO:0000256" key="3">
    <source>
        <dbReference type="ARBA" id="ARBA00022679"/>
    </source>
</evidence>
<comment type="similarity">
    <text evidence="1">Belongs to the glycosyltransferase 2 family.</text>
</comment>
<dbReference type="SUPFAM" id="SSF53448">
    <property type="entry name" value="Nucleotide-diphospho-sugar transferases"/>
    <property type="match status" value="1"/>
</dbReference>
<dbReference type="AlphaFoldDB" id="A0A375I3B7"/>
<keyword evidence="6" id="KW-1185">Reference proteome</keyword>
<accession>A0A375I3B7</accession>
<feature type="domain" description="Glycosyltransferase 2-like" evidence="4">
    <location>
        <begin position="10"/>
        <end position="171"/>
    </location>
</feature>
<dbReference type="Gene3D" id="3.90.550.10">
    <property type="entry name" value="Spore Coat Polysaccharide Biosynthesis Protein SpsA, Chain A"/>
    <property type="match status" value="1"/>
</dbReference>
<keyword evidence="3 5" id="KW-0808">Transferase</keyword>
<dbReference type="EMBL" id="OMOH01000004">
    <property type="protein sequence ID" value="SPF68204.1"/>
    <property type="molecule type" value="Genomic_DNA"/>
</dbReference>
<organism evidence="5 6">
    <name type="scientific">Propionibacterium ruminifibrarum</name>
    <dbReference type="NCBI Taxonomy" id="1962131"/>
    <lineage>
        <taxon>Bacteria</taxon>
        <taxon>Bacillati</taxon>
        <taxon>Actinomycetota</taxon>
        <taxon>Actinomycetes</taxon>
        <taxon>Propionibacteriales</taxon>
        <taxon>Propionibacteriaceae</taxon>
        <taxon>Propionibacterium</taxon>
    </lineage>
</organism>
<dbReference type="RefSeq" id="WP_119715391.1">
    <property type="nucleotide sequence ID" value="NZ_OMOH01000004.1"/>
</dbReference>
<dbReference type="InterPro" id="IPR050834">
    <property type="entry name" value="Glycosyltransf_2"/>
</dbReference>
<evidence type="ECO:0000259" key="4">
    <source>
        <dbReference type="Pfam" id="PF00535"/>
    </source>
</evidence>
<dbReference type="OrthoDB" id="3177103at2"/>
<dbReference type="Pfam" id="PF00535">
    <property type="entry name" value="Glycos_transf_2"/>
    <property type="match status" value="1"/>
</dbReference>
<reference evidence="6" key="1">
    <citation type="submission" date="2018-02" db="EMBL/GenBank/DDBJ databases">
        <authorList>
            <person name="Hornung B."/>
        </authorList>
    </citation>
    <scope>NUCLEOTIDE SEQUENCE [LARGE SCALE GENOMIC DNA]</scope>
</reference>